<dbReference type="PANTHER" id="PTHR39428:SF1">
    <property type="entry name" value="F420H(2)-DEPENDENT QUINONE REDUCTASE RV1261C"/>
    <property type="match status" value="1"/>
</dbReference>
<reference evidence="4 5" key="1">
    <citation type="journal article" date="2019" name="Emerg. Microbes Infect.">
        <title>Comprehensive subspecies identification of 175 nontuberculous mycobacteria species based on 7547 genomic profiles.</title>
        <authorList>
            <person name="Matsumoto Y."/>
            <person name="Kinjo T."/>
            <person name="Motooka D."/>
            <person name="Nabeya D."/>
            <person name="Jung N."/>
            <person name="Uechi K."/>
            <person name="Horii T."/>
            <person name="Iida T."/>
            <person name="Fujita J."/>
            <person name="Nakamura S."/>
        </authorList>
    </citation>
    <scope>NUCLEOTIDE SEQUENCE [LARGE SCALE GENOMIC DNA]</scope>
    <source>
        <strain evidence="4 5">JCM 14742</strain>
    </source>
</reference>
<gene>
    <name evidence="4" type="ORF">MPRM_02300</name>
</gene>
<dbReference type="InterPro" id="IPR012349">
    <property type="entry name" value="Split_barrel_FMN-bd"/>
</dbReference>
<dbReference type="PANTHER" id="PTHR39428">
    <property type="entry name" value="F420H(2)-DEPENDENT QUINONE REDUCTASE RV1261C"/>
    <property type="match status" value="1"/>
</dbReference>
<proteinExistence type="inferred from homology"/>
<protein>
    <submittedName>
        <fullName evidence="4">F420H(2)-dependent quinone reductase</fullName>
    </submittedName>
</protein>
<dbReference type="OrthoDB" id="8225825at2"/>
<comment type="similarity">
    <text evidence="1">Belongs to the F420H(2)-dependent quinone reductase family.</text>
</comment>
<dbReference type="Pfam" id="PF04075">
    <property type="entry name" value="F420H2_quin_red"/>
    <property type="match status" value="1"/>
</dbReference>
<dbReference type="GO" id="GO:0016491">
    <property type="term" value="F:oxidoreductase activity"/>
    <property type="evidence" value="ECO:0007669"/>
    <property type="project" value="UniProtKB-KW"/>
</dbReference>
<evidence type="ECO:0000256" key="3">
    <source>
        <dbReference type="ARBA" id="ARBA00049106"/>
    </source>
</evidence>
<dbReference type="Proteomes" id="UP000467105">
    <property type="component" value="Chromosome"/>
</dbReference>
<evidence type="ECO:0000313" key="4">
    <source>
        <dbReference type="EMBL" id="BBZ42949.1"/>
    </source>
</evidence>
<evidence type="ECO:0000256" key="2">
    <source>
        <dbReference type="ARBA" id="ARBA00023002"/>
    </source>
</evidence>
<evidence type="ECO:0000256" key="1">
    <source>
        <dbReference type="ARBA" id="ARBA00008710"/>
    </source>
</evidence>
<organism evidence="4 5">
    <name type="scientific">Mycobacterium parmense</name>
    <dbReference type="NCBI Taxonomy" id="185642"/>
    <lineage>
        <taxon>Bacteria</taxon>
        <taxon>Bacillati</taxon>
        <taxon>Actinomycetota</taxon>
        <taxon>Actinomycetes</taxon>
        <taxon>Mycobacteriales</taxon>
        <taxon>Mycobacteriaceae</taxon>
        <taxon>Mycobacterium</taxon>
        <taxon>Mycobacterium simiae complex</taxon>
    </lineage>
</organism>
<dbReference type="GO" id="GO:0070967">
    <property type="term" value="F:coenzyme F420 binding"/>
    <property type="evidence" value="ECO:0007669"/>
    <property type="project" value="TreeGrafter"/>
</dbReference>
<keyword evidence="2" id="KW-0560">Oxidoreductase</keyword>
<keyword evidence="5" id="KW-1185">Reference proteome</keyword>
<evidence type="ECO:0000313" key="5">
    <source>
        <dbReference type="Proteomes" id="UP000467105"/>
    </source>
</evidence>
<dbReference type="RefSeq" id="WP_085269003.1">
    <property type="nucleotide sequence ID" value="NZ_AP022614.1"/>
</dbReference>
<dbReference type="GO" id="GO:0005886">
    <property type="term" value="C:plasma membrane"/>
    <property type="evidence" value="ECO:0007669"/>
    <property type="project" value="TreeGrafter"/>
</dbReference>
<dbReference type="NCBIfam" id="TIGR00026">
    <property type="entry name" value="hi_GC_TIGR00026"/>
    <property type="match status" value="1"/>
</dbReference>
<dbReference type="EMBL" id="AP022614">
    <property type="protein sequence ID" value="BBZ42949.1"/>
    <property type="molecule type" value="Genomic_DNA"/>
</dbReference>
<dbReference type="AlphaFoldDB" id="A0A7I7YMQ7"/>
<dbReference type="InterPro" id="IPR004378">
    <property type="entry name" value="F420H2_quin_Rdtase"/>
</dbReference>
<dbReference type="Gene3D" id="2.30.110.10">
    <property type="entry name" value="Electron Transport, Fmn-binding Protein, Chain A"/>
    <property type="match status" value="1"/>
</dbReference>
<comment type="catalytic activity">
    <reaction evidence="3">
        <text>oxidized coenzyme F420-(gamma-L-Glu)(n) + a quinol + H(+) = reduced coenzyme F420-(gamma-L-Glu)(n) + a quinone</text>
        <dbReference type="Rhea" id="RHEA:39663"/>
        <dbReference type="Rhea" id="RHEA-COMP:12939"/>
        <dbReference type="Rhea" id="RHEA-COMP:14378"/>
        <dbReference type="ChEBI" id="CHEBI:15378"/>
        <dbReference type="ChEBI" id="CHEBI:24646"/>
        <dbReference type="ChEBI" id="CHEBI:132124"/>
        <dbReference type="ChEBI" id="CHEBI:133980"/>
        <dbReference type="ChEBI" id="CHEBI:139511"/>
    </reaction>
</comment>
<name>A0A7I7YMQ7_9MYCO</name>
<accession>A0A7I7YMQ7</accession>
<sequence length="149" mass="16662">MGISSSFEQFALIPMLRIHDTIYQKTNGRIGHRIPGMPPSLLLHTTGAKTGRPRTTTLTYAKDGDSYLIVASKAGADTNPAWYHNLRKHPDCEINVGPRRFAVTARQVSPGDADYPRLWAVVNQNNANRYSNYQDRTSRPISIFALTPH</sequence>